<feature type="region of interest" description="Disordered" evidence="13">
    <location>
        <begin position="796"/>
        <end position="828"/>
    </location>
</feature>
<evidence type="ECO:0000256" key="3">
    <source>
        <dbReference type="ARBA" id="ARBA00022679"/>
    </source>
</evidence>
<dbReference type="EC" id="2.7.1.150" evidence="2"/>
<feature type="region of interest" description="Disordered" evidence="13">
    <location>
        <begin position="1985"/>
        <end position="2066"/>
    </location>
</feature>
<evidence type="ECO:0000256" key="10">
    <source>
        <dbReference type="ARBA" id="ARBA00075294"/>
    </source>
</evidence>
<feature type="region of interest" description="Disordered" evidence="13">
    <location>
        <begin position="641"/>
        <end position="703"/>
    </location>
</feature>
<comment type="caution">
    <text evidence="16">The sequence shown here is derived from an EMBL/GenBank/DDBJ whole genome shotgun (WGS) entry which is preliminary data.</text>
</comment>
<feature type="compositionally biased region" description="Basic and acidic residues" evidence="13">
    <location>
        <begin position="1695"/>
        <end position="1707"/>
    </location>
</feature>
<feature type="region of interest" description="Disordered" evidence="13">
    <location>
        <begin position="1754"/>
        <end position="1963"/>
    </location>
</feature>
<feature type="compositionally biased region" description="Polar residues" evidence="13">
    <location>
        <begin position="165"/>
        <end position="189"/>
    </location>
</feature>
<dbReference type="CDD" id="cd17300">
    <property type="entry name" value="PIPKc_PIKfyve"/>
    <property type="match status" value="1"/>
</dbReference>
<dbReference type="InterPro" id="IPR013083">
    <property type="entry name" value="Znf_RING/FYVE/PHD"/>
</dbReference>
<dbReference type="GO" id="GO:0005524">
    <property type="term" value="F:ATP binding"/>
    <property type="evidence" value="ECO:0007669"/>
    <property type="project" value="UniProtKB-UniRule"/>
</dbReference>
<dbReference type="InterPro" id="IPR002423">
    <property type="entry name" value="Cpn60/GroEL/TCP-1"/>
</dbReference>
<feature type="compositionally biased region" description="Polar residues" evidence="13">
    <location>
        <begin position="207"/>
        <end position="227"/>
    </location>
</feature>
<dbReference type="Gene3D" id="3.30.810.10">
    <property type="entry name" value="2-Layer Sandwich"/>
    <property type="match status" value="1"/>
</dbReference>
<keyword evidence="7 12" id="KW-0418">Kinase</keyword>
<feature type="compositionally biased region" description="Low complexity" evidence="13">
    <location>
        <begin position="646"/>
        <end position="658"/>
    </location>
</feature>
<dbReference type="SUPFAM" id="SSF54849">
    <property type="entry name" value="GroEL-intermediate domain like"/>
    <property type="match status" value="1"/>
</dbReference>
<comment type="catalytic activity">
    <reaction evidence="1">
        <text>a 1,2-diacyl-sn-glycero-3-phospho-(1D-myo-inositol-3-phosphate) + ATP = a 1,2-diacyl-sn-glycero-3-phospho-(1D-myo-inositol-3,5-bisphosphate) + ADP + H(+)</text>
        <dbReference type="Rhea" id="RHEA:13609"/>
        <dbReference type="ChEBI" id="CHEBI:15378"/>
        <dbReference type="ChEBI" id="CHEBI:30616"/>
        <dbReference type="ChEBI" id="CHEBI:57923"/>
        <dbReference type="ChEBI" id="CHEBI:58088"/>
        <dbReference type="ChEBI" id="CHEBI:456216"/>
        <dbReference type="EC" id="2.7.1.150"/>
    </reaction>
</comment>
<feature type="compositionally biased region" description="Basic and acidic residues" evidence="13">
    <location>
        <begin position="682"/>
        <end position="697"/>
    </location>
</feature>
<dbReference type="GO" id="GO:0046854">
    <property type="term" value="P:phosphatidylinositol phosphate biosynthetic process"/>
    <property type="evidence" value="ECO:0007669"/>
    <property type="project" value="TreeGrafter"/>
</dbReference>
<dbReference type="Gene3D" id="3.30.40.10">
    <property type="entry name" value="Zinc/RING finger domain, C3HC4 (zinc finger)"/>
    <property type="match status" value="1"/>
</dbReference>
<dbReference type="InterPro" id="IPR000306">
    <property type="entry name" value="Znf_FYVE"/>
</dbReference>
<dbReference type="GeneID" id="81603808"/>
<accession>A0AAD6BZA5</accession>
<dbReference type="FunFam" id="3.30.800.10:FF:000005">
    <property type="entry name" value="1-phosphatidylinositol-3-phosphate 5-kinase (Fab1)"/>
    <property type="match status" value="1"/>
</dbReference>
<feature type="compositionally biased region" description="Basic residues" evidence="13">
    <location>
        <begin position="664"/>
        <end position="673"/>
    </location>
</feature>
<name>A0AAD6BZA5_9EURO</name>
<dbReference type="PROSITE" id="PS50178">
    <property type="entry name" value="ZF_FYVE"/>
    <property type="match status" value="1"/>
</dbReference>
<evidence type="ECO:0000256" key="8">
    <source>
        <dbReference type="ARBA" id="ARBA00022833"/>
    </source>
</evidence>
<feature type="compositionally biased region" description="Low complexity" evidence="13">
    <location>
        <begin position="1755"/>
        <end position="1767"/>
    </location>
</feature>
<feature type="compositionally biased region" description="Basic and acidic residues" evidence="13">
    <location>
        <begin position="2004"/>
        <end position="2025"/>
    </location>
</feature>
<feature type="compositionally biased region" description="Polar residues" evidence="13">
    <location>
        <begin position="412"/>
        <end position="421"/>
    </location>
</feature>
<feature type="compositionally biased region" description="Polar residues" evidence="13">
    <location>
        <begin position="115"/>
        <end position="155"/>
    </location>
</feature>
<dbReference type="PANTHER" id="PTHR45748:SF7">
    <property type="entry name" value="1-PHOSPHATIDYLINOSITOL 3-PHOSPHATE 5-KINASE-RELATED"/>
    <property type="match status" value="1"/>
</dbReference>
<dbReference type="InterPro" id="IPR002498">
    <property type="entry name" value="PInositol-4-P-4/5-kinase_core"/>
</dbReference>
<dbReference type="SMART" id="SM00064">
    <property type="entry name" value="FYVE"/>
    <property type="match status" value="1"/>
</dbReference>
<feature type="compositionally biased region" description="Polar residues" evidence="13">
    <location>
        <begin position="369"/>
        <end position="401"/>
    </location>
</feature>
<dbReference type="InterPro" id="IPR044769">
    <property type="entry name" value="PIKfyve_PIPKc"/>
</dbReference>
<evidence type="ECO:0000256" key="4">
    <source>
        <dbReference type="ARBA" id="ARBA00022723"/>
    </source>
</evidence>
<feature type="compositionally biased region" description="Polar residues" evidence="13">
    <location>
        <begin position="344"/>
        <end position="361"/>
    </location>
</feature>
<evidence type="ECO:0000313" key="16">
    <source>
        <dbReference type="EMBL" id="KAJ5439185.1"/>
    </source>
</evidence>
<evidence type="ECO:0000256" key="12">
    <source>
        <dbReference type="PROSITE-ProRule" id="PRU00781"/>
    </source>
</evidence>
<evidence type="ECO:0000256" key="1">
    <source>
        <dbReference type="ARBA" id="ARBA00000768"/>
    </source>
</evidence>
<feature type="region of interest" description="Disordered" evidence="13">
    <location>
        <begin position="59"/>
        <end position="82"/>
    </location>
</feature>
<dbReference type="Proteomes" id="UP001213681">
    <property type="component" value="Unassembled WGS sequence"/>
</dbReference>
<evidence type="ECO:0000256" key="9">
    <source>
        <dbReference type="ARBA" id="ARBA00022840"/>
    </source>
</evidence>
<dbReference type="Gene3D" id="3.50.7.10">
    <property type="entry name" value="GroEL"/>
    <property type="match status" value="1"/>
</dbReference>
<proteinExistence type="predicted"/>
<protein>
    <recommendedName>
        <fullName evidence="2">1-phosphatidylinositol-3-phosphate 5-kinase</fullName>
        <ecNumber evidence="2">2.7.1.150</ecNumber>
    </recommendedName>
    <alternativeName>
        <fullName evidence="10">Type III PIP kinase</fullName>
    </alternativeName>
</protein>
<keyword evidence="5 12" id="KW-0547">Nucleotide-binding</keyword>
<feature type="region of interest" description="Disordered" evidence="13">
    <location>
        <begin position="1"/>
        <end position="43"/>
    </location>
</feature>
<feature type="region of interest" description="Disordered" evidence="13">
    <location>
        <begin position="1652"/>
        <end position="1723"/>
    </location>
</feature>
<dbReference type="GO" id="GO:0010008">
    <property type="term" value="C:endosome membrane"/>
    <property type="evidence" value="ECO:0007669"/>
    <property type="project" value="TreeGrafter"/>
</dbReference>
<dbReference type="RefSeq" id="XP_056762414.1">
    <property type="nucleotide sequence ID" value="XM_056913565.1"/>
</dbReference>
<feature type="domain" description="FYVE-type" evidence="14">
    <location>
        <begin position="500"/>
        <end position="559"/>
    </location>
</feature>
<feature type="compositionally biased region" description="Polar residues" evidence="13">
    <location>
        <begin position="1876"/>
        <end position="1887"/>
    </location>
</feature>
<feature type="region of interest" description="Disordered" evidence="13">
    <location>
        <begin position="99"/>
        <end position="436"/>
    </location>
</feature>
<dbReference type="Gene3D" id="3.30.800.10">
    <property type="entry name" value="Phosphatidylinositol Phosphate Kinase II Beta"/>
    <property type="match status" value="1"/>
</dbReference>
<feature type="compositionally biased region" description="Basic and acidic residues" evidence="13">
    <location>
        <begin position="1888"/>
        <end position="1899"/>
    </location>
</feature>
<dbReference type="InterPro" id="IPR011011">
    <property type="entry name" value="Znf_FYVE_PHD"/>
</dbReference>
<feature type="compositionally biased region" description="Polar residues" evidence="13">
    <location>
        <begin position="263"/>
        <end position="322"/>
    </location>
</feature>
<dbReference type="FunFam" id="3.30.40.10:FF:000283">
    <property type="entry name" value="1-phosphatidylinositol-3-phosphate 5-kinase (Fab1)"/>
    <property type="match status" value="1"/>
</dbReference>
<dbReference type="Pfam" id="PF00118">
    <property type="entry name" value="Cpn60_TCP1"/>
    <property type="match status" value="1"/>
</dbReference>
<dbReference type="CDD" id="cd03334">
    <property type="entry name" value="Fab1_TCP"/>
    <property type="match status" value="1"/>
</dbReference>
<evidence type="ECO:0000256" key="11">
    <source>
        <dbReference type="PROSITE-ProRule" id="PRU00091"/>
    </source>
</evidence>
<dbReference type="PROSITE" id="PS51455">
    <property type="entry name" value="PIPK"/>
    <property type="match status" value="1"/>
</dbReference>
<gene>
    <name evidence="16" type="ORF">N7458_010183</name>
</gene>
<evidence type="ECO:0000256" key="13">
    <source>
        <dbReference type="SAM" id="MobiDB-lite"/>
    </source>
</evidence>
<evidence type="ECO:0000256" key="5">
    <source>
        <dbReference type="ARBA" id="ARBA00022741"/>
    </source>
</evidence>
<dbReference type="FunFam" id="3.30.810.10:FF:000001">
    <property type="entry name" value="1-phosphatidylinositol 3-phosphate 5-kinase FAB1"/>
    <property type="match status" value="1"/>
</dbReference>
<feature type="compositionally biased region" description="Basic and acidic residues" evidence="13">
    <location>
        <begin position="1174"/>
        <end position="1183"/>
    </location>
</feature>
<feature type="compositionally biased region" description="Polar residues" evidence="13">
    <location>
        <begin position="236"/>
        <end position="255"/>
    </location>
</feature>
<dbReference type="Pfam" id="PF01363">
    <property type="entry name" value="FYVE"/>
    <property type="match status" value="1"/>
</dbReference>
<dbReference type="InterPro" id="IPR027410">
    <property type="entry name" value="TCP-1-like_intermed_sf"/>
</dbReference>
<feature type="region of interest" description="Disordered" evidence="13">
    <location>
        <begin position="1162"/>
        <end position="1183"/>
    </location>
</feature>
<keyword evidence="4" id="KW-0479">Metal-binding</keyword>
<dbReference type="SUPFAM" id="SSF52029">
    <property type="entry name" value="GroEL apical domain-like"/>
    <property type="match status" value="1"/>
</dbReference>
<evidence type="ECO:0000259" key="14">
    <source>
        <dbReference type="PROSITE" id="PS50178"/>
    </source>
</evidence>
<dbReference type="SMART" id="SM00330">
    <property type="entry name" value="PIPKc"/>
    <property type="match status" value="1"/>
</dbReference>
<keyword evidence="6 11" id="KW-0863">Zinc-finger</keyword>
<dbReference type="GO" id="GO:0008270">
    <property type="term" value="F:zinc ion binding"/>
    <property type="evidence" value="ECO:0007669"/>
    <property type="project" value="UniProtKB-KW"/>
</dbReference>
<dbReference type="InterPro" id="IPR027483">
    <property type="entry name" value="PInositol-4-P-4/5-kinase_C_sf"/>
</dbReference>
<keyword evidence="17" id="KW-1185">Reference proteome</keyword>
<dbReference type="GO" id="GO:0000329">
    <property type="term" value="C:fungal-type vacuole membrane"/>
    <property type="evidence" value="ECO:0007669"/>
    <property type="project" value="TreeGrafter"/>
</dbReference>
<evidence type="ECO:0000256" key="7">
    <source>
        <dbReference type="ARBA" id="ARBA00022777"/>
    </source>
</evidence>
<dbReference type="FunFam" id="3.50.7.10:FF:000007">
    <property type="entry name" value="1-phosphatidylinositol 3-phosphate 5-kinase isoform X1"/>
    <property type="match status" value="1"/>
</dbReference>
<evidence type="ECO:0000259" key="15">
    <source>
        <dbReference type="PROSITE" id="PS51455"/>
    </source>
</evidence>
<dbReference type="InterPro" id="IPR027409">
    <property type="entry name" value="GroEL-like_apical_dom_sf"/>
</dbReference>
<feature type="domain" description="PIPK" evidence="15">
    <location>
        <begin position="2139"/>
        <end position="2471"/>
    </location>
</feature>
<dbReference type="GO" id="GO:0000285">
    <property type="term" value="F:1-phosphatidylinositol-3-phosphate 5-kinase activity"/>
    <property type="evidence" value="ECO:0007669"/>
    <property type="project" value="UniProtKB-EC"/>
</dbReference>
<feature type="region of interest" description="Disordered" evidence="13">
    <location>
        <begin position="449"/>
        <end position="481"/>
    </location>
</feature>
<feature type="compositionally biased region" description="Basic and acidic residues" evidence="13">
    <location>
        <begin position="1935"/>
        <end position="1950"/>
    </location>
</feature>
<evidence type="ECO:0000256" key="2">
    <source>
        <dbReference type="ARBA" id="ARBA00012009"/>
    </source>
</evidence>
<dbReference type="InterPro" id="IPR017455">
    <property type="entry name" value="Znf_FYVE-rel"/>
</dbReference>
<keyword evidence="8" id="KW-0862">Zinc</keyword>
<dbReference type="Pfam" id="PF01504">
    <property type="entry name" value="PIP5K"/>
    <property type="match status" value="2"/>
</dbReference>
<keyword evidence="9 12" id="KW-0067">ATP-binding</keyword>
<reference evidence="16" key="1">
    <citation type="submission" date="2022-12" db="EMBL/GenBank/DDBJ databases">
        <authorList>
            <person name="Petersen C."/>
        </authorList>
    </citation>
    <scope>NUCLEOTIDE SEQUENCE</scope>
    <source>
        <strain evidence="16">IBT 16125</strain>
    </source>
</reference>
<sequence>MEPKSHETPSPSASSGFPPLGRRGSRGSLATSQTDRENMNTALDQIHNAAYQSDSLTLFNEFTSPPAPASASDDKGLSEELQGGLSGLYSRFRTSVGGMRDIVSGGSKVTDKSTVDSSAVKSPTSERSMTKSISDLTISSADHTPSHPNSSQGSRLHSPVVPNFHPSQDPSQPSTAGKSLKISSKNAGVTSKVPPAPAGKANLVPLTKSSGNSVTADPAITQLNVSAVGQPHHSRSSSVNAPSQAFQNSEPSSVGSKDAPTDMNASQTSSAMNSGFTNSPVLSTKTHGSLQEESGSLEASGSIISTSHTLDSQSRKSSNADQSRALEDMSQSTATRTSKHSELSQDTNIQSQESGSNSRLSVSGRDESTTPTSFSSNLSKMTSQAGRSYTVDSASDNTASAPQDEGNLGGSAKSSFPTSPTALPGKSHTPAAKNRLPGYVMSRASTAETTTTVSSLPPLNTAVPRVTVQDPSNNRLPPAGDGVLSQLRSRLLSRDFWMRDENAKDCFHCGETFTTFRRKHHCRTCGQIFDSKCTLLVPGTRFGQPGTIRVCKPCEAMINAHDDDSSEYSDSEQSPVIVNPRASDLGWGGSSSRPAGEDDDASSIVSQSIDHVLMTPTMAIPATRRAGEGHNSRSAVLEINSDRPLTRPTSSRSLRSSLGVRAHSISHKRHHSRQQYIRSFKPSHDDRAPFQRRHPEDSTAESRLPAFHKDNIIDPDLAQYLSDDASTGDEQPSLLSAVSEGNLSKSGGDTERAAGLGGFLAAMKKGRSAFGDRSAPSINQLGRDADEASIASSRAVNLPRPSRRRNLSVASSIHARHSPRTSKESMFPHDPTFAGVPFIAGIKQSGFKMTRSSSMRGIGAPPIELNKASREHVQKLLRQLLVEASVPSSENWEKALMPILLKAADEVDPDVQRGDDMDIRHYIKLKKIPGGRPGDTSYVSGLVFTKNLALKSMQRSIPRPNILIITFPLEYARQQQQFMSLEPVIRQEREFLENLVSRIAALHPNLLFVETNVSGLALALLEQAGIATAYNVKPSVLEAVSRCTQTRIVTSMDKLLTTTLHSDCSSFDVKTYVHGGRKKTYMYISGCPKELGCTIVLRGGDEEILGKVKQITEFMVYVVYNLRLETYLMRDEFAKLPTTSENDTNDLVHVDVKKGNSQLVVHQSKTGATEPEVVSEKPAEDPEHAVPISTGIIEVPDDVPMPTYHDDMVHDHQTKILSASPFVKFEPPYLLMRTREMERRLAYLKRLRDQVEYSEETSEEKTKPQKFILITPEMVHASPHDAPPKVKEVLRAAHDAEYDRALYHYQTQKRQWEAYVSGNSNMFDPYAHQNIVVLYSLVCTATSVPCSGPDIFALEFYNEHGDDTIFEPDCTIGQYVEDLCHTANTVCNVNGCEKRMSEHHRQYVHGDAQISVLVQPYPSKLRGMQDTVLMWSTCKICGNETQVTLMSENTWKYSFGKYLEVSFWGRNMHARAGVCPHDLQRDHLRYFGFKDVAIRIQYDAIHLLEIVVPRPRVTWKVDNDLKLRNQIYSDTGDRLNKFMRSVHVRLKGINVESVLPELLDECMKEIESLIKKAQEDHAALNKRLQDRYTSSRYWEVIPLNEVLRAVQEKVVEWDTIFADFEKNFFPSEKDIKRLATLQLKKIFLDKDATSMTTEDGLHTPTSMEDETTPANQTPRLTRRMTLSPEKAQNVLVSVVEEHTGKKQRDAPPETTELTPSPTPTDESMLSAEAVDGKMSSPQNEAVLQEEVRHLDLAVPSSQSERSPPDSSTPLDRPLSRLDDPAALAGRDTPHSIRDVLTPSPPDAYESSPERKRKSNEETPAPDISITPPNRPSAIPRLAEGPFFRRSGKTRSPPLIRAQSQPAHLVREKSFGLKLSHVNSNDSGTSRGDSTKTSEKKLTERLGLTTLKNGRFAPGHSLIPRSTPKRGSSRVSNLARHFEQLSREFEKERQRERRQRAARGGYSRAFPLASSKPIVEVYRNVKEAVEEREPHVDGDYSIPTTLPRTSEEVGRKSDDSMNQRRPEELPVKSPTDVNHSGSFEPDGIVRSDSQLMSEGETDGHSDEERNTAEDLHHVDSHDDAKTLPDDDSIDFKDLPKHERTTLLKMLTNFWSERSASGWTALDYPLSAGDHVFSDCDIIVREDEPSSLIAFALDSSDYKDKLATIQERYDEMEGQPPEFEHDTVAVNEARLEHALLRQTGTHLKYQFQEGQAKMLCKVFYAEQFEALRKKCGVADRIVESLSRCLKWDSKGGKTKSIFLKTLDDRFVLKSLAPVETQAFLKFAPAYFQIMSEALFHDLPSAIAKMFGFYQIIIKNPVTGIEQNWFLLLMENLFYDRAPNRLFDLKGSMRNRKVESTGEQDEVLLDENMVDFIYETPLFAREHSKKLLSQSVWNDTLFLGRQNVMDYSLMIAIDEKRSELVVGIIDCIRTYTWDKKLESWIKDRGFAGGGRNRPTVTSPREYKSRFREAMARYVLQAPSCWHQFQPSAMYRFPHGEHQIANATDLDAIDGPEASAFQ</sequence>
<dbReference type="InterPro" id="IPR027484">
    <property type="entry name" value="PInositol-4-P-5-kinase_N"/>
</dbReference>
<feature type="compositionally biased region" description="Basic and acidic residues" evidence="13">
    <location>
        <begin position="2056"/>
        <end position="2066"/>
    </location>
</feature>
<evidence type="ECO:0000313" key="17">
    <source>
        <dbReference type="Proteomes" id="UP001213681"/>
    </source>
</evidence>
<dbReference type="EMBL" id="JAPVEA010000008">
    <property type="protein sequence ID" value="KAJ5439185.1"/>
    <property type="molecule type" value="Genomic_DNA"/>
</dbReference>
<dbReference type="SUPFAM" id="SSF57903">
    <property type="entry name" value="FYVE/PHD zinc finger"/>
    <property type="match status" value="1"/>
</dbReference>
<feature type="compositionally biased region" description="Polar residues" evidence="13">
    <location>
        <begin position="28"/>
        <end position="43"/>
    </location>
</feature>
<evidence type="ECO:0000256" key="6">
    <source>
        <dbReference type="ARBA" id="ARBA00022771"/>
    </source>
</evidence>
<dbReference type="SUPFAM" id="SSF56104">
    <property type="entry name" value="SAICAR synthase-like"/>
    <property type="match status" value="1"/>
</dbReference>
<feature type="region of interest" description="Disordered" evidence="13">
    <location>
        <begin position="562"/>
        <end position="603"/>
    </location>
</feature>
<keyword evidence="3 12" id="KW-0808">Transferase</keyword>
<dbReference type="PANTHER" id="PTHR45748">
    <property type="entry name" value="1-PHOSPHATIDYLINOSITOL 3-PHOSPHATE 5-KINASE-RELATED"/>
    <property type="match status" value="1"/>
</dbReference>
<organism evidence="16 17">
    <name type="scientific">Penicillium daleae</name>
    <dbReference type="NCBI Taxonomy" id="63821"/>
    <lineage>
        <taxon>Eukaryota</taxon>
        <taxon>Fungi</taxon>
        <taxon>Dikarya</taxon>
        <taxon>Ascomycota</taxon>
        <taxon>Pezizomycotina</taxon>
        <taxon>Eurotiomycetes</taxon>
        <taxon>Eurotiomycetidae</taxon>
        <taxon>Eurotiales</taxon>
        <taxon>Aspergillaceae</taxon>
        <taxon>Penicillium</taxon>
    </lineage>
</organism>
<reference evidence="16" key="2">
    <citation type="journal article" date="2023" name="IMA Fungus">
        <title>Comparative genomic study of the Penicillium genus elucidates a diverse pangenome and 15 lateral gene transfer events.</title>
        <authorList>
            <person name="Petersen C."/>
            <person name="Sorensen T."/>
            <person name="Nielsen M.R."/>
            <person name="Sondergaard T.E."/>
            <person name="Sorensen J.L."/>
            <person name="Fitzpatrick D.A."/>
            <person name="Frisvad J.C."/>
            <person name="Nielsen K.L."/>
        </authorList>
    </citation>
    <scope>NUCLEOTIDE SEQUENCE</scope>
    <source>
        <strain evidence="16">IBT 16125</strain>
    </source>
</reference>